<evidence type="ECO:0000256" key="3">
    <source>
        <dbReference type="ARBA" id="ARBA00022475"/>
    </source>
</evidence>
<keyword evidence="5 7" id="KW-1133">Transmembrane helix</keyword>
<comment type="subcellular location">
    <subcellularLocation>
        <location evidence="1">Cell membrane</location>
        <topology evidence="1">Multi-pass membrane protein</topology>
    </subcellularLocation>
</comment>
<evidence type="ECO:0000313" key="9">
    <source>
        <dbReference type="EMBL" id="RHW29269.1"/>
    </source>
</evidence>
<feature type="domain" description="SSD" evidence="8">
    <location>
        <begin position="593"/>
        <end position="721"/>
    </location>
</feature>
<dbReference type="InterPro" id="IPR000731">
    <property type="entry name" value="SSD"/>
</dbReference>
<feature type="transmembrane region" description="Helical" evidence="7">
    <location>
        <begin position="407"/>
        <end position="425"/>
    </location>
</feature>
<reference evidence="9 10" key="1">
    <citation type="journal article" date="2007" name="Int. J. Syst. Evol. Microbiol.">
        <title>Oceanobacillus profundus sp. nov., isolated from a deep-sea sediment core.</title>
        <authorList>
            <person name="Kim Y.G."/>
            <person name="Choi D.H."/>
            <person name="Hyun S."/>
            <person name="Cho B.C."/>
        </authorList>
    </citation>
    <scope>NUCLEOTIDE SEQUENCE [LARGE SCALE GENOMIC DNA]</scope>
    <source>
        <strain evidence="9 10">DSM 18246</strain>
    </source>
</reference>
<keyword evidence="3" id="KW-1003">Cell membrane</keyword>
<evidence type="ECO:0000256" key="2">
    <source>
        <dbReference type="ARBA" id="ARBA00010157"/>
    </source>
</evidence>
<evidence type="ECO:0000256" key="4">
    <source>
        <dbReference type="ARBA" id="ARBA00022692"/>
    </source>
</evidence>
<dbReference type="Gene3D" id="1.20.1640.10">
    <property type="entry name" value="Multidrug efflux transporter AcrB transmembrane domain"/>
    <property type="match status" value="2"/>
</dbReference>
<dbReference type="Pfam" id="PF03176">
    <property type="entry name" value="MMPL"/>
    <property type="match status" value="2"/>
</dbReference>
<dbReference type="PROSITE" id="PS50156">
    <property type="entry name" value="SSD"/>
    <property type="match status" value="2"/>
</dbReference>
<proteinExistence type="inferred from homology"/>
<dbReference type="GO" id="GO:0005886">
    <property type="term" value="C:plasma membrane"/>
    <property type="evidence" value="ECO:0007669"/>
    <property type="project" value="UniProtKB-SubCell"/>
</dbReference>
<dbReference type="SUPFAM" id="SSF82866">
    <property type="entry name" value="Multidrug efflux transporter AcrB transmembrane domain"/>
    <property type="match status" value="2"/>
</dbReference>
<dbReference type="PANTHER" id="PTHR33406:SF6">
    <property type="entry name" value="MEMBRANE PROTEIN YDGH-RELATED"/>
    <property type="match status" value="1"/>
</dbReference>
<evidence type="ECO:0000256" key="7">
    <source>
        <dbReference type="SAM" id="Phobius"/>
    </source>
</evidence>
<feature type="transmembrane region" description="Helical" evidence="7">
    <location>
        <begin position="21"/>
        <end position="39"/>
    </location>
</feature>
<evidence type="ECO:0000256" key="6">
    <source>
        <dbReference type="ARBA" id="ARBA00023136"/>
    </source>
</evidence>
<protein>
    <submittedName>
        <fullName evidence="9">MMPL family transporter</fullName>
    </submittedName>
</protein>
<evidence type="ECO:0000259" key="8">
    <source>
        <dbReference type="PROSITE" id="PS50156"/>
    </source>
</evidence>
<dbReference type="OrthoDB" id="9782006at2"/>
<gene>
    <name evidence="9" type="ORF">D1B32_23000</name>
</gene>
<dbReference type="PANTHER" id="PTHR33406">
    <property type="entry name" value="MEMBRANE PROTEIN MJ1562-RELATED"/>
    <property type="match status" value="1"/>
</dbReference>
<comment type="similarity">
    <text evidence="2">Belongs to the resistance-nodulation-cell division (RND) (TC 2.A.6) family. MmpL subfamily.</text>
</comment>
<feature type="domain" description="SSD" evidence="8">
    <location>
        <begin position="228"/>
        <end position="358"/>
    </location>
</feature>
<comment type="caution">
    <text evidence="9">The sequence shown here is derived from an EMBL/GenBank/DDBJ whole genome shotgun (WGS) entry which is preliminary data.</text>
</comment>
<feature type="transmembrane region" description="Helical" evidence="7">
    <location>
        <begin position="339"/>
        <end position="364"/>
    </location>
</feature>
<feature type="transmembrane region" description="Helical" evidence="7">
    <location>
        <begin position="260"/>
        <end position="280"/>
    </location>
</feature>
<evidence type="ECO:0000313" key="10">
    <source>
        <dbReference type="Proteomes" id="UP000285456"/>
    </source>
</evidence>
<sequence>MRFVKGLLKNWGGIVANTKTRWATLFIWVLLIGIFSYIWPQVNDRETSDTQLLPEDMMSVEAGKITNEEFSNDAGTPLLLVWHRDGGLNNSDYEMIQSLYQNLNDEPVNHQTFIPPFQDAPVEALRGSASEDGKALTTPVFFDDTAATKELQAALDQLEVKINDAFGSEVLKSDIDESGLHVRFSGPIGIQTDTVSLFSNADFTLLIATVLIVFILLILLYRSPILALVPLVAVGIAYGIISPLLGFFADQGWIVVDGQAISIMTVLLFGAGTDYCLFLISRYRDELRIEKDKHVALKRAISGTGGAIMMSSLTTVLGLLSLGLAYYESYDRFAVPFSLSIFIMGLAALTVLPAILALLGRFAFIPFIPRPEEMIQEIEKKKGKKLRRPKPSHRFGKKIGKVVTEKPWTIILVSIVILGGLAAFVPKMQYTYALLDSFPEDMPSREGFTLIADHYPPGEIAPVSVIVDTNGADVSLQNELAEHPYVEIVDDPVEGSENKDIQEWKVTLSIDPYSTEAVESVPELQAIATSALSDAGVANADDYVWLGGETATLYDTDQVTNRDQGLIIPALLLIIAVLLIVFLRSIVAMVYLLSTVIISYLSALGLGWIVLHHIFGVTEIQGLIPLYVFVFSVALGIDYNIFLVSSLWSNRKEMPLKQAISKSVAETGSVISSAGLILAGTFSVLAVMPLQVLVHFGTITAIGILLDTFIVRPLLVPAITTVLGRFAFWPGKLWKLRDDESLKERVSEE</sequence>
<feature type="transmembrane region" description="Helical" evidence="7">
    <location>
        <begin position="623"/>
        <end position="648"/>
    </location>
</feature>
<feature type="transmembrane region" description="Helical" evidence="7">
    <location>
        <begin position="228"/>
        <end position="248"/>
    </location>
</feature>
<keyword evidence="6 7" id="KW-0472">Membrane</keyword>
<dbReference type="InterPro" id="IPR004869">
    <property type="entry name" value="MMPL_dom"/>
</dbReference>
<accession>A0A417Y990</accession>
<name>A0A417Y990_9BACI</name>
<keyword evidence="10" id="KW-1185">Reference proteome</keyword>
<dbReference type="AlphaFoldDB" id="A0A417Y990"/>
<evidence type="ECO:0000256" key="5">
    <source>
        <dbReference type="ARBA" id="ARBA00022989"/>
    </source>
</evidence>
<organism evidence="9 10">
    <name type="scientific">Oceanobacillus profundus</name>
    <dbReference type="NCBI Taxonomy" id="372463"/>
    <lineage>
        <taxon>Bacteria</taxon>
        <taxon>Bacillati</taxon>
        <taxon>Bacillota</taxon>
        <taxon>Bacilli</taxon>
        <taxon>Bacillales</taxon>
        <taxon>Bacillaceae</taxon>
        <taxon>Oceanobacillus</taxon>
    </lineage>
</organism>
<evidence type="ECO:0000256" key="1">
    <source>
        <dbReference type="ARBA" id="ARBA00004651"/>
    </source>
</evidence>
<dbReference type="Proteomes" id="UP000285456">
    <property type="component" value="Unassembled WGS sequence"/>
</dbReference>
<feature type="transmembrane region" description="Helical" evidence="7">
    <location>
        <begin position="566"/>
        <end position="583"/>
    </location>
</feature>
<feature type="transmembrane region" description="Helical" evidence="7">
    <location>
        <begin position="203"/>
        <end position="221"/>
    </location>
</feature>
<dbReference type="InterPro" id="IPR050545">
    <property type="entry name" value="Mycobact_MmpL"/>
</dbReference>
<keyword evidence="4 7" id="KW-0812">Transmembrane</keyword>
<feature type="transmembrane region" description="Helical" evidence="7">
    <location>
        <begin position="669"/>
        <end position="690"/>
    </location>
</feature>
<feature type="transmembrane region" description="Helical" evidence="7">
    <location>
        <begin position="590"/>
        <end position="611"/>
    </location>
</feature>
<feature type="transmembrane region" description="Helical" evidence="7">
    <location>
        <begin position="301"/>
        <end position="327"/>
    </location>
</feature>
<dbReference type="EMBL" id="QWEH01000032">
    <property type="protein sequence ID" value="RHW29269.1"/>
    <property type="molecule type" value="Genomic_DNA"/>
</dbReference>